<evidence type="ECO:0000259" key="3">
    <source>
        <dbReference type="Pfam" id="PF03816"/>
    </source>
</evidence>
<keyword evidence="2" id="KW-0472">Membrane</keyword>
<dbReference type="InterPro" id="IPR004474">
    <property type="entry name" value="LytR_CpsA_psr"/>
</dbReference>
<keyword evidence="2" id="KW-0812">Transmembrane</keyword>
<dbReference type="EMBL" id="JAWLKJ010000001">
    <property type="protein sequence ID" value="MDV6298578.1"/>
    <property type="molecule type" value="Genomic_DNA"/>
</dbReference>
<reference evidence="4" key="1">
    <citation type="submission" date="2023-10" db="EMBL/GenBank/DDBJ databases">
        <title>Development of a sustainable strategy for remediation of hydrocarbon-contaminated territories based on the waste exchange concept.</title>
        <authorList>
            <person name="Krivoruchko A."/>
        </authorList>
    </citation>
    <scope>NUCLEOTIDE SEQUENCE</scope>
    <source>
        <strain evidence="4">IEGM 1175</strain>
    </source>
</reference>
<keyword evidence="2" id="KW-1133">Transmembrane helix</keyword>
<feature type="transmembrane region" description="Helical" evidence="2">
    <location>
        <begin position="7"/>
        <end position="29"/>
    </location>
</feature>
<comment type="caution">
    <text evidence="4">The sequence shown here is derived from an EMBL/GenBank/DDBJ whole genome shotgun (WGS) entry which is preliminary data.</text>
</comment>
<evidence type="ECO:0000256" key="2">
    <source>
        <dbReference type="SAM" id="Phobius"/>
    </source>
</evidence>
<dbReference type="NCBIfam" id="TIGR00350">
    <property type="entry name" value="lytR_cpsA_psr"/>
    <property type="match status" value="1"/>
</dbReference>
<dbReference type="PANTHER" id="PTHR33392:SF6">
    <property type="entry name" value="POLYISOPRENYL-TEICHOIC ACID--PEPTIDOGLYCAN TEICHOIC ACID TRANSFERASE TAGU"/>
    <property type="match status" value="1"/>
</dbReference>
<evidence type="ECO:0000256" key="1">
    <source>
        <dbReference type="ARBA" id="ARBA00006068"/>
    </source>
</evidence>
<dbReference type="Proteomes" id="UP001185873">
    <property type="component" value="Unassembled WGS sequence"/>
</dbReference>
<organism evidence="4 5">
    <name type="scientific">Dietzia maris</name>
    <dbReference type="NCBI Taxonomy" id="37915"/>
    <lineage>
        <taxon>Bacteria</taxon>
        <taxon>Bacillati</taxon>
        <taxon>Actinomycetota</taxon>
        <taxon>Actinomycetes</taxon>
        <taxon>Mycobacteriales</taxon>
        <taxon>Dietziaceae</taxon>
        <taxon>Dietzia</taxon>
    </lineage>
</organism>
<dbReference type="Gene3D" id="3.40.630.190">
    <property type="entry name" value="LCP protein"/>
    <property type="match status" value="1"/>
</dbReference>
<accession>A0AAE4QWS8</accession>
<dbReference type="PANTHER" id="PTHR33392">
    <property type="entry name" value="POLYISOPRENYL-TEICHOIC ACID--PEPTIDOGLYCAN TEICHOIC ACID TRANSFERASE TAGU"/>
    <property type="match status" value="1"/>
</dbReference>
<evidence type="ECO:0000313" key="4">
    <source>
        <dbReference type="EMBL" id="MDV6298578.1"/>
    </source>
</evidence>
<dbReference type="AlphaFoldDB" id="A0AAE4QWS8"/>
<gene>
    <name evidence="4" type="ORF">R3P82_05585</name>
</gene>
<protein>
    <submittedName>
        <fullName evidence="4">LCP family protein</fullName>
    </submittedName>
</protein>
<sequence>MSRTARLVPRLFLIAAVLVCAVTGVVLVLEGGPGREVARVAAFPAEGSRPPGTPSDDQTILLLGQDWYPESERHGRTDAIILVRIPWHRSGVTAVSIPRDSWVALPGHGEAKINAALVVGGPPLAVAAVENLTGLRVDHVAMIDGEGFMTLVDALGGVTVEIPRTVHDSARGVAWTAGEHRLDGAGALDYVGQRYGLPGGDLDRVRRHQNLLRALVADLLDTGPLGDPRMFYRAMDAISESVVVDEEWSTEEMRDLMLSLRYLDDGDLTFTTAPVAGLDTVDGQSIVRLDSVRGTELWAALRQDWGPEWVDRAGAALGPSVP</sequence>
<proteinExistence type="inferred from homology"/>
<dbReference type="InterPro" id="IPR050922">
    <property type="entry name" value="LytR/CpsA/Psr_CW_biosynth"/>
</dbReference>
<feature type="domain" description="Cell envelope-related transcriptional attenuator" evidence="3">
    <location>
        <begin position="76"/>
        <end position="218"/>
    </location>
</feature>
<name>A0AAE4QWS8_9ACTN</name>
<comment type="similarity">
    <text evidence="1">Belongs to the LytR/CpsA/Psr (LCP) family.</text>
</comment>
<evidence type="ECO:0000313" key="5">
    <source>
        <dbReference type="Proteomes" id="UP001185873"/>
    </source>
</evidence>
<dbReference type="RefSeq" id="WP_317468920.1">
    <property type="nucleotide sequence ID" value="NZ_JAWLKJ010000001.1"/>
</dbReference>
<dbReference type="Pfam" id="PF03816">
    <property type="entry name" value="LytR_cpsA_psr"/>
    <property type="match status" value="1"/>
</dbReference>